<reference evidence="1 2" key="1">
    <citation type="submission" date="2017-10" db="EMBL/GenBank/DDBJ databases">
        <title>Comparative genomics in systemic dimorphic fungi from Ajellomycetaceae.</title>
        <authorList>
            <person name="Munoz J.F."/>
            <person name="Mcewen J.G."/>
            <person name="Clay O.K."/>
            <person name="Cuomo C.A."/>
        </authorList>
    </citation>
    <scope>NUCLEOTIDE SEQUENCE [LARGE SCALE GENOMIC DNA]</scope>
    <source>
        <strain evidence="1 2">UAMH5409</strain>
    </source>
</reference>
<protein>
    <submittedName>
        <fullName evidence="1">Uncharacterized protein</fullName>
    </submittedName>
</protein>
<name>A0A2B7Y4Z0_9EURO</name>
<comment type="caution">
    <text evidence="1">The sequence shown here is derived from an EMBL/GenBank/DDBJ whole genome shotgun (WGS) entry which is preliminary data.</text>
</comment>
<evidence type="ECO:0000313" key="1">
    <source>
        <dbReference type="EMBL" id="PGH16275.1"/>
    </source>
</evidence>
<sequence length="77" mass="8763">MPDQKTNESAKSLLSRWMLRHKYIDDNFQTVGQVLFGTIFDLTELKALPVDLHLSVFTPDKDQGPIIFVSNQIACLI</sequence>
<gene>
    <name evidence="1" type="ORF">AJ79_01814</name>
</gene>
<dbReference type="EMBL" id="PDNB01000018">
    <property type="protein sequence ID" value="PGH16275.1"/>
    <property type="molecule type" value="Genomic_DNA"/>
</dbReference>
<keyword evidence="2" id="KW-1185">Reference proteome</keyword>
<organism evidence="1 2">
    <name type="scientific">Helicocarpus griseus UAMH5409</name>
    <dbReference type="NCBI Taxonomy" id="1447875"/>
    <lineage>
        <taxon>Eukaryota</taxon>
        <taxon>Fungi</taxon>
        <taxon>Dikarya</taxon>
        <taxon>Ascomycota</taxon>
        <taxon>Pezizomycotina</taxon>
        <taxon>Eurotiomycetes</taxon>
        <taxon>Eurotiomycetidae</taxon>
        <taxon>Onygenales</taxon>
        <taxon>Ajellomycetaceae</taxon>
        <taxon>Helicocarpus</taxon>
    </lineage>
</organism>
<accession>A0A2B7Y4Z0</accession>
<proteinExistence type="predicted"/>
<dbReference type="AlphaFoldDB" id="A0A2B7Y4Z0"/>
<dbReference type="Proteomes" id="UP000223968">
    <property type="component" value="Unassembled WGS sequence"/>
</dbReference>
<evidence type="ECO:0000313" key="2">
    <source>
        <dbReference type="Proteomes" id="UP000223968"/>
    </source>
</evidence>